<organism evidence="4 5">
    <name type="scientific">Ignelater luminosus</name>
    <name type="common">Cucubano</name>
    <name type="synonym">Pyrophorus luminosus</name>
    <dbReference type="NCBI Taxonomy" id="2038154"/>
    <lineage>
        <taxon>Eukaryota</taxon>
        <taxon>Metazoa</taxon>
        <taxon>Ecdysozoa</taxon>
        <taxon>Arthropoda</taxon>
        <taxon>Hexapoda</taxon>
        <taxon>Insecta</taxon>
        <taxon>Pterygota</taxon>
        <taxon>Neoptera</taxon>
        <taxon>Endopterygota</taxon>
        <taxon>Coleoptera</taxon>
        <taxon>Polyphaga</taxon>
        <taxon>Elateriformia</taxon>
        <taxon>Elateroidea</taxon>
        <taxon>Elateridae</taxon>
        <taxon>Agrypninae</taxon>
        <taxon>Pyrophorini</taxon>
        <taxon>Ignelater</taxon>
    </lineage>
</organism>
<accession>A0A8K0CIG5</accession>
<keyword evidence="2" id="KW-0645">Protease</keyword>
<keyword evidence="2" id="KW-0378">Hydrolase</keyword>
<dbReference type="GO" id="GO:0016020">
    <property type="term" value="C:membrane"/>
    <property type="evidence" value="ECO:0007669"/>
    <property type="project" value="TreeGrafter"/>
</dbReference>
<dbReference type="Pfam" id="PF11838">
    <property type="entry name" value="ERAP1_C"/>
    <property type="match status" value="1"/>
</dbReference>
<name>A0A8K0CIG5_IGNLU</name>
<dbReference type="GO" id="GO:0043171">
    <property type="term" value="P:peptide catabolic process"/>
    <property type="evidence" value="ECO:0007669"/>
    <property type="project" value="TreeGrafter"/>
</dbReference>
<reference evidence="4" key="1">
    <citation type="submission" date="2019-08" db="EMBL/GenBank/DDBJ databases">
        <title>The genome of the North American firefly Photinus pyralis.</title>
        <authorList>
            <consortium name="Photinus pyralis genome working group"/>
            <person name="Fallon T.R."/>
            <person name="Sander Lower S.E."/>
            <person name="Weng J.-K."/>
        </authorList>
    </citation>
    <scope>NUCLEOTIDE SEQUENCE</scope>
    <source>
        <strain evidence="4">TRF0915ILg1</strain>
        <tissue evidence="4">Whole body</tissue>
    </source>
</reference>
<feature type="domain" description="ERAP1-like C-terminal" evidence="3">
    <location>
        <begin position="37"/>
        <end position="189"/>
    </location>
</feature>
<evidence type="ECO:0000259" key="3">
    <source>
        <dbReference type="Pfam" id="PF11838"/>
    </source>
</evidence>
<dbReference type="GO" id="GO:0008270">
    <property type="term" value="F:zinc ion binding"/>
    <property type="evidence" value="ECO:0007669"/>
    <property type="project" value="TreeGrafter"/>
</dbReference>
<evidence type="ECO:0000313" key="5">
    <source>
        <dbReference type="Proteomes" id="UP000801492"/>
    </source>
</evidence>
<dbReference type="GO" id="GO:0005737">
    <property type="term" value="C:cytoplasm"/>
    <property type="evidence" value="ECO:0007669"/>
    <property type="project" value="TreeGrafter"/>
</dbReference>
<dbReference type="GO" id="GO:0006508">
    <property type="term" value="P:proteolysis"/>
    <property type="evidence" value="ECO:0007669"/>
    <property type="project" value="TreeGrafter"/>
</dbReference>
<sequence>MLPIKYITNLNPHIPQLVWFPANKSDLTIKLDKRVKWIKLNAKQGGYYRTNYPENTWTIFSTTIKDFHIRDKMHLLDESFALVRANKVNCSVAFNLTTYLYEEDRYEAWVAAQHGFRQIRTGLSQNNMSIYPLKRYVSQLVDKQYHRNKWTVEKTESFRTKLTRQTIFNLACVYGHHQCIKKVQQLWPKRKLLPVDIYDIVRANYLTKKKVKKVSLGNSLVEDSTWFGADLSLLTSSTQFKWPKDLVEECNAWLENK</sequence>
<dbReference type="InterPro" id="IPR050344">
    <property type="entry name" value="Peptidase_M1_aminopeptidases"/>
</dbReference>
<protein>
    <recommendedName>
        <fullName evidence="3">ERAP1-like C-terminal domain-containing protein</fullName>
    </recommendedName>
</protein>
<gene>
    <name evidence="4" type="ORF">ILUMI_19279</name>
</gene>
<comment type="similarity">
    <text evidence="1">Belongs to the peptidase M1 family.</text>
</comment>
<dbReference type="OrthoDB" id="10031169at2759"/>
<proteinExistence type="inferred from homology"/>
<evidence type="ECO:0000256" key="1">
    <source>
        <dbReference type="ARBA" id="ARBA00010136"/>
    </source>
</evidence>
<comment type="caution">
    <text evidence="4">The sequence shown here is derived from an EMBL/GenBank/DDBJ whole genome shotgun (WGS) entry which is preliminary data.</text>
</comment>
<dbReference type="Proteomes" id="UP000801492">
    <property type="component" value="Unassembled WGS sequence"/>
</dbReference>
<keyword evidence="5" id="KW-1185">Reference proteome</keyword>
<keyword evidence="2" id="KW-0031">Aminopeptidase</keyword>
<dbReference type="EMBL" id="VTPC01086038">
    <property type="protein sequence ID" value="KAF2886894.1"/>
    <property type="molecule type" value="Genomic_DNA"/>
</dbReference>
<evidence type="ECO:0000313" key="4">
    <source>
        <dbReference type="EMBL" id="KAF2886894.1"/>
    </source>
</evidence>
<dbReference type="GO" id="GO:0042277">
    <property type="term" value="F:peptide binding"/>
    <property type="evidence" value="ECO:0007669"/>
    <property type="project" value="TreeGrafter"/>
</dbReference>
<evidence type="ECO:0000256" key="2">
    <source>
        <dbReference type="ARBA" id="ARBA00022438"/>
    </source>
</evidence>
<dbReference type="GO" id="GO:0070006">
    <property type="term" value="F:metalloaminopeptidase activity"/>
    <property type="evidence" value="ECO:0007669"/>
    <property type="project" value="TreeGrafter"/>
</dbReference>
<dbReference type="InterPro" id="IPR024571">
    <property type="entry name" value="ERAP1-like_C_dom"/>
</dbReference>
<dbReference type="Gene3D" id="1.10.3480.20">
    <property type="match status" value="1"/>
</dbReference>
<dbReference type="PANTHER" id="PTHR11533">
    <property type="entry name" value="PROTEASE M1 ZINC METALLOPROTEASE"/>
    <property type="match status" value="1"/>
</dbReference>
<dbReference type="PANTHER" id="PTHR11533:SF276">
    <property type="entry name" value="GLUTAMYL AMINOPEPTIDASE"/>
    <property type="match status" value="1"/>
</dbReference>
<dbReference type="AlphaFoldDB" id="A0A8K0CIG5"/>
<dbReference type="GO" id="GO:0005615">
    <property type="term" value="C:extracellular space"/>
    <property type="evidence" value="ECO:0007669"/>
    <property type="project" value="TreeGrafter"/>
</dbReference>
<dbReference type="Gene3D" id="2.60.40.1910">
    <property type="match status" value="1"/>
</dbReference>